<reference evidence="7" key="2">
    <citation type="submission" date="2014-07" db="EMBL/GenBank/DDBJ databases">
        <authorList>
            <person name="Hull J."/>
        </authorList>
    </citation>
    <scope>NUCLEOTIDE SEQUENCE</scope>
</reference>
<dbReference type="SMART" id="SM00220">
    <property type="entry name" value="S_TKc"/>
    <property type="match status" value="1"/>
</dbReference>
<dbReference type="Gene3D" id="1.10.510.10">
    <property type="entry name" value="Transferase(Phosphotransferase) domain 1"/>
    <property type="match status" value="1"/>
</dbReference>
<dbReference type="PROSITE" id="PS50011">
    <property type="entry name" value="PROTEIN_KINASE_DOM"/>
    <property type="match status" value="1"/>
</dbReference>
<dbReference type="GO" id="GO:0005524">
    <property type="term" value="F:ATP binding"/>
    <property type="evidence" value="ECO:0007669"/>
    <property type="project" value="UniProtKB-KW"/>
</dbReference>
<dbReference type="InterPro" id="IPR000719">
    <property type="entry name" value="Prot_kinase_dom"/>
</dbReference>
<keyword evidence="1" id="KW-0723">Serine/threonine-protein kinase</keyword>
<keyword evidence="3" id="KW-0547">Nucleotide-binding</keyword>
<dbReference type="InterPro" id="IPR011009">
    <property type="entry name" value="Kinase-like_dom_sf"/>
</dbReference>
<dbReference type="Pfam" id="PF00069">
    <property type="entry name" value="Pkinase"/>
    <property type="match status" value="1"/>
</dbReference>
<feature type="domain" description="Protein kinase" evidence="6">
    <location>
        <begin position="1"/>
        <end position="194"/>
    </location>
</feature>
<proteinExistence type="predicted"/>
<evidence type="ECO:0000256" key="1">
    <source>
        <dbReference type="ARBA" id="ARBA00022527"/>
    </source>
</evidence>
<dbReference type="PANTHER" id="PTHR24058">
    <property type="entry name" value="DUAL SPECIFICITY PROTEIN KINASE"/>
    <property type="match status" value="1"/>
</dbReference>
<sequence length="197" mass="22522">MDIKPDNLLVDSSLSSILICDFGSAQWATSYRTINSYLASRFYRAPEIILGIPYSFASDCWALGCVFYELYTGQILFQGGNSNEMLREVMEVKGPFPKRRVLSRGVFTSTYFDEDGLFMECGKDPLTQRSIVRKYIVKSPKKHLLTMLKQHSPNPNDPKECRKLGQLADLLEQMLDLDPEKRITPTQALKHAFIVER</sequence>
<protein>
    <submittedName>
        <fullName evidence="7">Serine/threonine-protein kinase prp4</fullName>
    </submittedName>
</protein>
<evidence type="ECO:0000256" key="5">
    <source>
        <dbReference type="ARBA" id="ARBA00022840"/>
    </source>
</evidence>
<evidence type="ECO:0000259" key="6">
    <source>
        <dbReference type="PROSITE" id="PS50011"/>
    </source>
</evidence>
<dbReference type="SUPFAM" id="SSF56112">
    <property type="entry name" value="Protein kinase-like (PK-like)"/>
    <property type="match status" value="1"/>
</dbReference>
<dbReference type="GO" id="GO:0004674">
    <property type="term" value="F:protein serine/threonine kinase activity"/>
    <property type="evidence" value="ECO:0007669"/>
    <property type="project" value="UniProtKB-KW"/>
</dbReference>
<evidence type="ECO:0000313" key="7">
    <source>
        <dbReference type="EMBL" id="JAG38682.1"/>
    </source>
</evidence>
<keyword evidence="5" id="KW-0067">ATP-binding</keyword>
<evidence type="ECO:0000256" key="3">
    <source>
        <dbReference type="ARBA" id="ARBA00022741"/>
    </source>
</evidence>
<reference evidence="7" key="1">
    <citation type="journal article" date="2014" name="PLoS ONE">
        <title>Transcriptome-Based Identification of ABC Transporters in the Western Tarnished Plant Bug Lygus hesperus.</title>
        <authorList>
            <person name="Hull J.J."/>
            <person name="Chaney K."/>
            <person name="Geib S.M."/>
            <person name="Fabrick J.A."/>
            <person name="Brent C.S."/>
            <person name="Walsh D."/>
            <person name="Lavine L.C."/>
        </authorList>
    </citation>
    <scope>NUCLEOTIDE SEQUENCE</scope>
</reference>
<accession>A0A0A9Z0B2</accession>
<dbReference type="AlphaFoldDB" id="A0A0A9Z0B2"/>
<keyword evidence="4 7" id="KW-0418">Kinase</keyword>
<evidence type="ECO:0000313" key="8">
    <source>
        <dbReference type="EMBL" id="JAG38684.1"/>
    </source>
</evidence>
<dbReference type="EMBL" id="GBHO01004920">
    <property type="protein sequence ID" value="JAG38684.1"/>
    <property type="molecule type" value="Transcribed_RNA"/>
</dbReference>
<dbReference type="InterPro" id="IPR050494">
    <property type="entry name" value="Ser_Thr_dual-spec_kinase"/>
</dbReference>
<evidence type="ECO:0000256" key="4">
    <source>
        <dbReference type="ARBA" id="ARBA00022777"/>
    </source>
</evidence>
<dbReference type="EMBL" id="GBHO01004922">
    <property type="protein sequence ID" value="JAG38682.1"/>
    <property type="molecule type" value="Transcribed_RNA"/>
</dbReference>
<dbReference type="PANTHER" id="PTHR24058:SF103">
    <property type="entry name" value="SERINE_THREONINE-PROTEIN KINASE PRP4 HOMOLOG"/>
    <property type="match status" value="1"/>
</dbReference>
<keyword evidence="2" id="KW-0808">Transferase</keyword>
<organism evidence="7">
    <name type="scientific">Lygus hesperus</name>
    <name type="common">Western plant bug</name>
    <dbReference type="NCBI Taxonomy" id="30085"/>
    <lineage>
        <taxon>Eukaryota</taxon>
        <taxon>Metazoa</taxon>
        <taxon>Ecdysozoa</taxon>
        <taxon>Arthropoda</taxon>
        <taxon>Hexapoda</taxon>
        <taxon>Insecta</taxon>
        <taxon>Pterygota</taxon>
        <taxon>Neoptera</taxon>
        <taxon>Paraneoptera</taxon>
        <taxon>Hemiptera</taxon>
        <taxon>Heteroptera</taxon>
        <taxon>Panheteroptera</taxon>
        <taxon>Cimicomorpha</taxon>
        <taxon>Miridae</taxon>
        <taxon>Mirini</taxon>
        <taxon>Lygus</taxon>
    </lineage>
</organism>
<gene>
    <name evidence="7" type="primary">prp4_1</name>
    <name evidence="8" type="synonym">prp4_0</name>
    <name evidence="7" type="ORF">CM83_13864</name>
    <name evidence="8" type="ORF">CM83_13867</name>
</gene>
<evidence type="ECO:0000256" key="2">
    <source>
        <dbReference type="ARBA" id="ARBA00022679"/>
    </source>
</evidence>
<name>A0A0A9Z0B2_LYGHE</name>